<evidence type="ECO:0000313" key="4">
    <source>
        <dbReference type="Proteomes" id="UP000291116"/>
    </source>
</evidence>
<dbReference type="AlphaFoldDB" id="A0A448ZAC0"/>
<protein>
    <recommendedName>
        <fullName evidence="5">LNR domain-containing protein</fullName>
    </recommendedName>
</protein>
<keyword evidence="4" id="KW-1185">Reference proteome</keyword>
<name>A0A448ZAC0_9STRA</name>
<feature type="signal peptide" evidence="2">
    <location>
        <begin position="1"/>
        <end position="22"/>
    </location>
</feature>
<dbReference type="EMBL" id="CAACVS010000196">
    <property type="protein sequence ID" value="VEU38969.1"/>
    <property type="molecule type" value="Genomic_DNA"/>
</dbReference>
<evidence type="ECO:0000256" key="1">
    <source>
        <dbReference type="SAM" id="MobiDB-lite"/>
    </source>
</evidence>
<evidence type="ECO:0008006" key="5">
    <source>
        <dbReference type="Google" id="ProtNLM"/>
    </source>
</evidence>
<gene>
    <name evidence="3" type="ORF">PSNMU_V1.4_AUG-EV-PASAV3_0058040</name>
</gene>
<evidence type="ECO:0000256" key="2">
    <source>
        <dbReference type="SAM" id="SignalP"/>
    </source>
</evidence>
<evidence type="ECO:0000313" key="3">
    <source>
        <dbReference type="EMBL" id="VEU38969.1"/>
    </source>
</evidence>
<organism evidence="3 4">
    <name type="scientific">Pseudo-nitzschia multistriata</name>
    <dbReference type="NCBI Taxonomy" id="183589"/>
    <lineage>
        <taxon>Eukaryota</taxon>
        <taxon>Sar</taxon>
        <taxon>Stramenopiles</taxon>
        <taxon>Ochrophyta</taxon>
        <taxon>Bacillariophyta</taxon>
        <taxon>Bacillariophyceae</taxon>
        <taxon>Bacillariophycidae</taxon>
        <taxon>Bacillariales</taxon>
        <taxon>Bacillariaceae</taxon>
        <taxon>Pseudo-nitzschia</taxon>
    </lineage>
</organism>
<accession>A0A448ZAC0</accession>
<feature type="compositionally biased region" description="Low complexity" evidence="1">
    <location>
        <begin position="394"/>
        <end position="425"/>
    </location>
</feature>
<proteinExistence type="predicted"/>
<dbReference type="Proteomes" id="UP000291116">
    <property type="component" value="Unassembled WGS sequence"/>
</dbReference>
<feature type="chain" id="PRO_5019210747" description="LNR domain-containing protein" evidence="2">
    <location>
        <begin position="23"/>
        <end position="504"/>
    </location>
</feature>
<reference evidence="3 4" key="1">
    <citation type="submission" date="2019-01" db="EMBL/GenBank/DDBJ databases">
        <authorList>
            <person name="Ferrante I. M."/>
        </authorList>
    </citation>
    <scope>NUCLEOTIDE SEQUENCE [LARGE SCALE GENOMIC DNA]</scope>
    <source>
        <strain evidence="3 4">B856</strain>
    </source>
</reference>
<feature type="region of interest" description="Disordered" evidence="1">
    <location>
        <begin position="376"/>
        <end position="426"/>
    </location>
</feature>
<dbReference type="OrthoDB" id="56802at2759"/>
<keyword evidence="2" id="KW-0732">Signal</keyword>
<sequence>MKVFQLVSALLLSLAWMLPSEAQPNGEEACENKGFDVNECNDVGCCFWDGEQCWSDVGQNPCEARPPLLDGYVGWRDNGVVWSDPPNLNWNGCEKVTVVFGIPVCITEKAWPEQVKRDHIVHVFYQLIDNNADGQPDDPKILSEMVNGNYLLLITRDNSELDSFFNDFNIEMKASQPVQTSKTFPDSCDFPINRGASPTDRSTWPRSVDTSEMNCQSGRCEAFEEIHHLINVAATILYPSKWATTFESEVGALLKEANGNCGWGYEKNWIDPSTNGCSGTYAYNDETCDESCLVIEGTYWASITYVGGLYTSERTESISNEWLMGTPDNFMEVYPKGVTNAVSLETGSPALYAMVSDTTSEGHAWLPEVMTDGHYKGFDNNVPSPPTQAPTRGATPTQATPTSAPTRGATPTQAPTSATTSSTTSGCVDDEDFRFKNKKKKSYFRFKNKKKKSCEKWVAKNANKLHKKKFVRAMKKKCRKKFKNKHVWDYCPKTCALVGLGDCA</sequence>